<evidence type="ECO:0000256" key="15">
    <source>
        <dbReference type="SAM" id="MobiDB-lite"/>
    </source>
</evidence>
<dbReference type="Gene3D" id="1.10.472.10">
    <property type="entry name" value="Cyclin-like"/>
    <property type="match status" value="1"/>
</dbReference>
<evidence type="ECO:0000256" key="14">
    <source>
        <dbReference type="PROSITE-ProRule" id="PRU00469"/>
    </source>
</evidence>
<dbReference type="OrthoDB" id="25790at2759"/>
<dbReference type="AlphaFoldDB" id="A0A2H9TQ11"/>
<evidence type="ECO:0000256" key="4">
    <source>
        <dbReference type="ARBA" id="ARBA00022723"/>
    </source>
</evidence>
<dbReference type="FunFam" id="1.10.472.10:FF:000019">
    <property type="entry name" value="transcription initiation factor IIB"/>
    <property type="match status" value="1"/>
</dbReference>
<keyword evidence="4" id="KW-0479">Metal-binding</keyword>
<sequence length="331" mass="36422">MHENEATLPEGKPTLKRTNSSEHSYKLSCPRCRDPHPNLIEDFAAGDLICQNCGFVVGDRIIDTRSEWRTFSNDGTGGDDPSRVGGPSNPLLGGDQLDTMISGRDNYSGASKDLNRLQNRTNSKSVDRTLLQSFKEISTLCERVGLPKVIADRAKQLYKMADEAKVLKGKGNDGIVATCLYVACRQERVTRTFKEISALTRVPKRDIGRCYKLLAPLLETRMATVSTEDFVTRFCSYLSLAIDVQRAAVHLAQKCTEIGCTAGKSPISVASAGIYLVSHLFPNAKKSPKEVSFVSGVSEATIRGTYRDLLPFKMELIPRELHGQIINLPPA</sequence>
<dbReference type="PANTHER" id="PTHR11618">
    <property type="entry name" value="TRANSCRIPTION INITIATION FACTOR IIB-RELATED"/>
    <property type="match status" value="1"/>
</dbReference>
<evidence type="ECO:0000256" key="5">
    <source>
        <dbReference type="ARBA" id="ARBA00022737"/>
    </source>
</evidence>
<gene>
    <name evidence="17" type="ORF">PSACC_00341</name>
</gene>
<evidence type="ECO:0000256" key="2">
    <source>
        <dbReference type="ARBA" id="ARBA00010857"/>
    </source>
</evidence>
<dbReference type="SMART" id="SM00385">
    <property type="entry name" value="CYCLIN"/>
    <property type="match status" value="2"/>
</dbReference>
<comment type="similarity">
    <text evidence="2">Belongs to the TFIIB family.</text>
</comment>
<keyword evidence="7" id="KW-0862">Zinc</keyword>
<accession>A0A2H9TQ11</accession>
<dbReference type="InterPro" id="IPR023486">
    <property type="entry name" value="TFIIB_CS"/>
</dbReference>
<dbReference type="PROSITE" id="PS51134">
    <property type="entry name" value="ZF_TFIIB"/>
    <property type="match status" value="1"/>
</dbReference>
<dbReference type="GO" id="GO:0008270">
    <property type="term" value="F:zinc ion binding"/>
    <property type="evidence" value="ECO:0007669"/>
    <property type="project" value="UniProtKB-KW"/>
</dbReference>
<keyword evidence="8" id="KW-0805">Transcription regulation</keyword>
<dbReference type="STRING" id="1246581.A0A2H9TQ11"/>
<evidence type="ECO:0000313" key="18">
    <source>
        <dbReference type="Proteomes" id="UP000240830"/>
    </source>
</evidence>
<keyword evidence="18" id="KW-1185">Reference proteome</keyword>
<evidence type="ECO:0000256" key="3">
    <source>
        <dbReference type="ARBA" id="ARBA00013932"/>
    </source>
</evidence>
<evidence type="ECO:0000256" key="1">
    <source>
        <dbReference type="ARBA" id="ARBA00004123"/>
    </source>
</evidence>
<feature type="region of interest" description="Disordered" evidence="15">
    <location>
        <begin position="1"/>
        <end position="26"/>
    </location>
</feature>
<dbReference type="PANTHER" id="PTHR11618:SF13">
    <property type="entry name" value="TRANSCRIPTION INITIATION FACTOR IIB"/>
    <property type="match status" value="1"/>
</dbReference>
<evidence type="ECO:0000256" key="11">
    <source>
        <dbReference type="ARBA" id="ARBA00031706"/>
    </source>
</evidence>
<evidence type="ECO:0000256" key="6">
    <source>
        <dbReference type="ARBA" id="ARBA00022771"/>
    </source>
</evidence>
<protein>
    <recommendedName>
        <fullName evidence="3">Transcription initiation factor IIB</fullName>
    </recommendedName>
    <alternativeName>
        <fullName evidence="11">General transcription factor TFIIB</fullName>
    </alternativeName>
</protein>
<dbReference type="PRINTS" id="PR00685">
    <property type="entry name" value="TIFACTORIIB"/>
</dbReference>
<comment type="function">
    <text evidence="12">General factor that plays a major role in the activation of eukaryotic genes transcribed by RNA polymerase II.</text>
</comment>
<proteinExistence type="inferred from homology"/>
<dbReference type="EMBL" id="MTSL01000037">
    <property type="protein sequence ID" value="PJF19848.1"/>
    <property type="molecule type" value="Genomic_DNA"/>
</dbReference>
<evidence type="ECO:0000313" key="17">
    <source>
        <dbReference type="EMBL" id="PJF19848.1"/>
    </source>
</evidence>
<dbReference type="Gene3D" id="1.10.472.170">
    <property type="match status" value="1"/>
</dbReference>
<dbReference type="InterPro" id="IPR013150">
    <property type="entry name" value="TFIIB_cyclin"/>
</dbReference>
<comment type="subunit">
    <text evidence="13">Associates with TFIID-IIA (DA complex) to form TFIID-IIA-IIB (DAB-complex) which is then recognized by polymerase II.</text>
</comment>
<evidence type="ECO:0000256" key="7">
    <source>
        <dbReference type="ARBA" id="ARBA00022833"/>
    </source>
</evidence>
<dbReference type="GO" id="GO:0016251">
    <property type="term" value="F:RNA polymerase II general transcription initiation factor activity"/>
    <property type="evidence" value="ECO:0007669"/>
    <property type="project" value="TreeGrafter"/>
</dbReference>
<dbReference type="SUPFAM" id="SSF57783">
    <property type="entry name" value="Zinc beta-ribbon"/>
    <property type="match status" value="1"/>
</dbReference>
<comment type="subcellular location">
    <subcellularLocation>
        <location evidence="1">Nucleus</location>
    </subcellularLocation>
</comment>
<dbReference type="InterPro" id="IPR013137">
    <property type="entry name" value="Znf_TFIIB"/>
</dbReference>
<dbReference type="Pfam" id="PF08271">
    <property type="entry name" value="Zn_Ribbon_TF"/>
    <property type="match status" value="1"/>
</dbReference>
<dbReference type="GO" id="GO:0005634">
    <property type="term" value="C:nucleus"/>
    <property type="evidence" value="ECO:0007669"/>
    <property type="project" value="UniProtKB-SubCell"/>
</dbReference>
<dbReference type="SUPFAM" id="SSF47954">
    <property type="entry name" value="Cyclin-like"/>
    <property type="match status" value="2"/>
</dbReference>
<feature type="domain" description="TFIIB-type" evidence="16">
    <location>
        <begin position="25"/>
        <end position="58"/>
    </location>
</feature>
<evidence type="ECO:0000256" key="10">
    <source>
        <dbReference type="ARBA" id="ARBA00023242"/>
    </source>
</evidence>
<organism evidence="17 18">
    <name type="scientific">Paramicrosporidium saccamoebae</name>
    <dbReference type="NCBI Taxonomy" id="1246581"/>
    <lineage>
        <taxon>Eukaryota</taxon>
        <taxon>Fungi</taxon>
        <taxon>Fungi incertae sedis</taxon>
        <taxon>Cryptomycota</taxon>
        <taxon>Cryptomycota incertae sedis</taxon>
        <taxon>Paramicrosporidium</taxon>
    </lineage>
</organism>
<dbReference type="InterPro" id="IPR013763">
    <property type="entry name" value="Cyclin-like_dom"/>
</dbReference>
<keyword evidence="5" id="KW-0677">Repeat</keyword>
<evidence type="ECO:0000259" key="16">
    <source>
        <dbReference type="PROSITE" id="PS51134"/>
    </source>
</evidence>
<dbReference type="GO" id="GO:0017025">
    <property type="term" value="F:TBP-class protein binding"/>
    <property type="evidence" value="ECO:0007669"/>
    <property type="project" value="InterPro"/>
</dbReference>
<dbReference type="PROSITE" id="PS00782">
    <property type="entry name" value="TFIIB"/>
    <property type="match status" value="1"/>
</dbReference>
<dbReference type="Pfam" id="PF00382">
    <property type="entry name" value="TFIIB"/>
    <property type="match status" value="2"/>
</dbReference>
<dbReference type="Proteomes" id="UP000240830">
    <property type="component" value="Unassembled WGS sequence"/>
</dbReference>
<dbReference type="GO" id="GO:0051123">
    <property type="term" value="P:RNA polymerase II preinitiation complex assembly"/>
    <property type="evidence" value="ECO:0007669"/>
    <property type="project" value="UniProtKB-ARBA"/>
</dbReference>
<comment type="caution">
    <text evidence="17">The sequence shown here is derived from an EMBL/GenBank/DDBJ whole genome shotgun (WGS) entry which is preliminary data.</text>
</comment>
<keyword evidence="6 14" id="KW-0863">Zinc-finger</keyword>
<keyword evidence="9" id="KW-0804">Transcription</keyword>
<dbReference type="InterPro" id="IPR000812">
    <property type="entry name" value="TFIIB"/>
</dbReference>
<evidence type="ECO:0000256" key="13">
    <source>
        <dbReference type="ARBA" id="ARBA00066213"/>
    </source>
</evidence>
<reference evidence="17 18" key="1">
    <citation type="submission" date="2016-10" db="EMBL/GenBank/DDBJ databases">
        <title>The genome of Paramicrosporidium saccamoebae is the missing link in understanding Cryptomycota and Microsporidia evolution.</title>
        <authorList>
            <person name="Quandt C.A."/>
            <person name="Beaudet D."/>
            <person name="Corsaro D."/>
            <person name="Michel R."/>
            <person name="Corradi N."/>
            <person name="James T."/>
        </authorList>
    </citation>
    <scope>NUCLEOTIDE SEQUENCE [LARGE SCALE GENOMIC DNA]</scope>
    <source>
        <strain evidence="17 18">KSL3</strain>
    </source>
</reference>
<evidence type="ECO:0000256" key="12">
    <source>
        <dbReference type="ARBA" id="ARBA00056616"/>
    </source>
</evidence>
<dbReference type="FunFam" id="1.10.472.170:FF:000001">
    <property type="entry name" value="Transcription initiation factor IIB"/>
    <property type="match status" value="1"/>
</dbReference>
<dbReference type="InterPro" id="IPR036915">
    <property type="entry name" value="Cyclin-like_sf"/>
</dbReference>
<name>A0A2H9TQ11_9FUNG</name>
<dbReference type="GO" id="GO:0097550">
    <property type="term" value="C:transcription preinitiation complex"/>
    <property type="evidence" value="ECO:0007669"/>
    <property type="project" value="TreeGrafter"/>
</dbReference>
<evidence type="ECO:0000256" key="9">
    <source>
        <dbReference type="ARBA" id="ARBA00023163"/>
    </source>
</evidence>
<dbReference type="CDD" id="cd20551">
    <property type="entry name" value="CYCLIN_TFIIB_rpt1"/>
    <property type="match status" value="1"/>
</dbReference>
<evidence type="ECO:0000256" key="8">
    <source>
        <dbReference type="ARBA" id="ARBA00023015"/>
    </source>
</evidence>
<keyword evidence="10" id="KW-0539">Nucleus</keyword>